<dbReference type="RefSeq" id="WP_110022110.1">
    <property type="nucleotide sequence ID" value="NZ_PDNZ01000001.1"/>
</dbReference>
<proteinExistence type="predicted"/>
<accession>A0A317T9Y2</accession>
<gene>
    <name evidence="1" type="ORF">CR164_01330</name>
</gene>
<dbReference type="EMBL" id="PDNZ01000001">
    <property type="protein sequence ID" value="PWW83230.1"/>
    <property type="molecule type" value="Genomic_DNA"/>
</dbReference>
<dbReference type="Proteomes" id="UP000246278">
    <property type="component" value="Unassembled WGS sequence"/>
</dbReference>
<evidence type="ECO:0000313" key="2">
    <source>
        <dbReference type="Proteomes" id="UP000246278"/>
    </source>
</evidence>
<organism evidence="1 2">
    <name type="scientific">Prosthecochloris marina</name>
    <dbReference type="NCBI Taxonomy" id="2017681"/>
    <lineage>
        <taxon>Bacteria</taxon>
        <taxon>Pseudomonadati</taxon>
        <taxon>Chlorobiota</taxon>
        <taxon>Chlorobiia</taxon>
        <taxon>Chlorobiales</taxon>
        <taxon>Chlorobiaceae</taxon>
        <taxon>Prosthecochloris</taxon>
    </lineage>
</organism>
<reference evidence="2" key="1">
    <citation type="submission" date="2017-10" db="EMBL/GenBank/DDBJ databases">
        <authorList>
            <person name="Gaisin V.A."/>
            <person name="Rysina M.S."/>
            <person name="Grouzdev D.S."/>
        </authorList>
    </citation>
    <scope>NUCLEOTIDE SEQUENCE [LARGE SCALE GENOMIC DNA]</scope>
    <source>
        <strain evidence="2">V1</strain>
    </source>
</reference>
<protein>
    <submittedName>
        <fullName evidence="1">Uncharacterized protein</fullName>
    </submittedName>
</protein>
<sequence length="212" mass="21252">MKNNSKKTLAIVTLAALLLTSFGKVGHATVVSGATGSTDVSVNLSGIVILHYISGITLNFDNLSGVGIDEGVGTWDVTWADGEASGTAGLTNSNLDSSASEPEDGKITVHIPNVWAVRGISSSGNAEVSVALTTPTITNTTSGSSATITITAAQVKHGSSTSNGSNPINVPLGGILKSQAEIGDVNLTLDMSSANATGTYTGGVYTITAEAV</sequence>
<keyword evidence="2" id="KW-1185">Reference proteome</keyword>
<name>A0A317T9Y2_9CHLB</name>
<evidence type="ECO:0000313" key="1">
    <source>
        <dbReference type="EMBL" id="PWW83230.1"/>
    </source>
</evidence>
<dbReference type="OrthoDB" id="595139at2"/>
<dbReference type="AlphaFoldDB" id="A0A317T9Y2"/>
<comment type="caution">
    <text evidence="1">The sequence shown here is derived from an EMBL/GenBank/DDBJ whole genome shotgun (WGS) entry which is preliminary data.</text>
</comment>